<accession>A0AAV4J237</accession>
<name>A0AAV4J237_9GAST</name>
<organism evidence="2 3">
    <name type="scientific">Elysia marginata</name>
    <dbReference type="NCBI Taxonomy" id="1093978"/>
    <lineage>
        <taxon>Eukaryota</taxon>
        <taxon>Metazoa</taxon>
        <taxon>Spiralia</taxon>
        <taxon>Lophotrochozoa</taxon>
        <taxon>Mollusca</taxon>
        <taxon>Gastropoda</taxon>
        <taxon>Heterobranchia</taxon>
        <taxon>Euthyneura</taxon>
        <taxon>Panpulmonata</taxon>
        <taxon>Sacoglossa</taxon>
        <taxon>Placobranchoidea</taxon>
        <taxon>Plakobranchidae</taxon>
        <taxon>Elysia</taxon>
    </lineage>
</organism>
<keyword evidence="3" id="KW-1185">Reference proteome</keyword>
<feature type="compositionally biased region" description="Basic and acidic residues" evidence="1">
    <location>
        <begin position="22"/>
        <end position="33"/>
    </location>
</feature>
<sequence>MYDALSAKSWKEIQGADESPDSEEHLETRHLSKLSTRQEKVKEVAREFNAYKLLVLEITKTKWTGNGMLMLAMKKKMQTIMKKWGLYSLEKQLNHY</sequence>
<evidence type="ECO:0000313" key="3">
    <source>
        <dbReference type="Proteomes" id="UP000762676"/>
    </source>
</evidence>
<reference evidence="2 3" key="1">
    <citation type="journal article" date="2021" name="Elife">
        <title>Chloroplast acquisition without the gene transfer in kleptoplastic sea slugs, Plakobranchus ocellatus.</title>
        <authorList>
            <person name="Maeda T."/>
            <person name="Takahashi S."/>
            <person name="Yoshida T."/>
            <person name="Shimamura S."/>
            <person name="Takaki Y."/>
            <person name="Nagai Y."/>
            <person name="Toyoda A."/>
            <person name="Suzuki Y."/>
            <person name="Arimoto A."/>
            <person name="Ishii H."/>
            <person name="Satoh N."/>
            <person name="Nishiyama T."/>
            <person name="Hasebe M."/>
            <person name="Maruyama T."/>
            <person name="Minagawa J."/>
            <person name="Obokata J."/>
            <person name="Shigenobu S."/>
        </authorList>
    </citation>
    <scope>NUCLEOTIDE SEQUENCE [LARGE SCALE GENOMIC DNA]</scope>
</reference>
<protein>
    <submittedName>
        <fullName evidence="2">Uncharacterized protein</fullName>
    </submittedName>
</protein>
<dbReference type="EMBL" id="BMAT01006598">
    <property type="protein sequence ID" value="GFS16014.1"/>
    <property type="molecule type" value="Genomic_DNA"/>
</dbReference>
<evidence type="ECO:0000313" key="2">
    <source>
        <dbReference type="EMBL" id="GFS16014.1"/>
    </source>
</evidence>
<dbReference type="AlphaFoldDB" id="A0AAV4J237"/>
<comment type="caution">
    <text evidence="2">The sequence shown here is derived from an EMBL/GenBank/DDBJ whole genome shotgun (WGS) entry which is preliminary data.</text>
</comment>
<evidence type="ECO:0000256" key="1">
    <source>
        <dbReference type="SAM" id="MobiDB-lite"/>
    </source>
</evidence>
<proteinExistence type="predicted"/>
<feature type="region of interest" description="Disordered" evidence="1">
    <location>
        <begin position="13"/>
        <end position="33"/>
    </location>
</feature>
<dbReference type="Proteomes" id="UP000762676">
    <property type="component" value="Unassembled WGS sequence"/>
</dbReference>
<gene>
    <name evidence="2" type="ORF">ElyMa_003203200</name>
</gene>